<evidence type="ECO:0000313" key="8">
    <source>
        <dbReference type="EMBL" id="UVI30792.1"/>
    </source>
</evidence>
<keyword evidence="2" id="KW-1003">Cell membrane</keyword>
<feature type="domain" description="Phage shock protein PspC N-terminal" evidence="7">
    <location>
        <begin position="3"/>
        <end position="60"/>
    </location>
</feature>
<evidence type="ECO:0000256" key="5">
    <source>
        <dbReference type="ARBA" id="ARBA00023136"/>
    </source>
</evidence>
<evidence type="ECO:0000256" key="3">
    <source>
        <dbReference type="ARBA" id="ARBA00022692"/>
    </source>
</evidence>
<dbReference type="Pfam" id="PF04024">
    <property type="entry name" value="PspC"/>
    <property type="match status" value="1"/>
</dbReference>
<keyword evidence="5 6" id="KW-0472">Membrane</keyword>
<accession>A0ABY5SDE3</accession>
<dbReference type="RefSeq" id="WP_258386855.1">
    <property type="nucleotide sequence ID" value="NZ_CP091430.1"/>
</dbReference>
<evidence type="ECO:0000256" key="6">
    <source>
        <dbReference type="SAM" id="Phobius"/>
    </source>
</evidence>
<keyword evidence="4 6" id="KW-1133">Transmembrane helix</keyword>
<evidence type="ECO:0000259" key="7">
    <source>
        <dbReference type="Pfam" id="PF04024"/>
    </source>
</evidence>
<dbReference type="InterPro" id="IPR052027">
    <property type="entry name" value="PspC"/>
</dbReference>
<dbReference type="InterPro" id="IPR007168">
    <property type="entry name" value="Phageshock_PspC_N"/>
</dbReference>
<dbReference type="PANTHER" id="PTHR33885:SF3">
    <property type="entry name" value="PHAGE SHOCK PROTEIN C"/>
    <property type="match status" value="1"/>
</dbReference>
<protein>
    <submittedName>
        <fullName evidence="8">PspC domain-containing protein</fullName>
    </submittedName>
</protein>
<feature type="transmembrane region" description="Helical" evidence="6">
    <location>
        <begin position="12"/>
        <end position="31"/>
    </location>
</feature>
<name>A0ABY5SDE3_9BACL</name>
<comment type="subcellular location">
    <subcellularLocation>
        <location evidence="1">Cell membrane</location>
        <topology evidence="1">Single-pass membrane protein</topology>
    </subcellularLocation>
</comment>
<keyword evidence="9" id="KW-1185">Reference proteome</keyword>
<gene>
    <name evidence="8" type="ORF">L1F29_02630</name>
</gene>
<dbReference type="PANTHER" id="PTHR33885">
    <property type="entry name" value="PHAGE SHOCK PROTEIN C"/>
    <property type="match status" value="1"/>
</dbReference>
<proteinExistence type="predicted"/>
<evidence type="ECO:0000313" key="9">
    <source>
        <dbReference type="Proteomes" id="UP001057877"/>
    </source>
</evidence>
<evidence type="ECO:0000256" key="4">
    <source>
        <dbReference type="ARBA" id="ARBA00022989"/>
    </source>
</evidence>
<dbReference type="EMBL" id="CP091430">
    <property type="protein sequence ID" value="UVI30792.1"/>
    <property type="molecule type" value="Genomic_DNA"/>
</dbReference>
<organism evidence="8 9">
    <name type="scientific">Paenibacillus spongiae</name>
    <dbReference type="NCBI Taxonomy" id="2909671"/>
    <lineage>
        <taxon>Bacteria</taxon>
        <taxon>Bacillati</taxon>
        <taxon>Bacillota</taxon>
        <taxon>Bacilli</taxon>
        <taxon>Bacillales</taxon>
        <taxon>Paenibacillaceae</taxon>
        <taxon>Paenibacillus</taxon>
    </lineage>
</organism>
<feature type="transmembrane region" description="Helical" evidence="6">
    <location>
        <begin position="37"/>
        <end position="57"/>
    </location>
</feature>
<keyword evidence="3 6" id="KW-0812">Transmembrane</keyword>
<sequence length="74" mass="8171">MNKLYRSRTDSKLTGLCGGLAAYFGIDATIIRLAMVLGGFFSLGTVLLIYIIAAVVVPKEPGIEEYYSDNPYRY</sequence>
<reference evidence="8" key="1">
    <citation type="submission" date="2022-01" db="EMBL/GenBank/DDBJ databases">
        <title>Paenibacillus spongiae sp. nov., isolated from marine sponge.</title>
        <authorList>
            <person name="Li Z."/>
            <person name="Zhang M."/>
        </authorList>
    </citation>
    <scope>NUCLEOTIDE SEQUENCE</scope>
    <source>
        <strain evidence="8">PHS-Z3</strain>
    </source>
</reference>
<evidence type="ECO:0000256" key="2">
    <source>
        <dbReference type="ARBA" id="ARBA00022475"/>
    </source>
</evidence>
<evidence type="ECO:0000256" key="1">
    <source>
        <dbReference type="ARBA" id="ARBA00004162"/>
    </source>
</evidence>
<dbReference type="Proteomes" id="UP001057877">
    <property type="component" value="Chromosome"/>
</dbReference>